<protein>
    <submittedName>
        <fullName evidence="2">SagB/ThcOx family dehydrogenase</fullName>
    </submittedName>
</protein>
<sequence>MDLDKSRIKIESLIKETEEEIYEALAYTENLKSKIKKHRKLMKANRWKDIKIITDNFKNIPEPPEQKDYDEDSKIIELPEPDKDIIKKENIYNCITERESRRKYSDESLSLKELSYLLYATQGVRERNDNYHKKTVPSGGARQPFETYIAVNNIEDLKRGIYRYLIFEHKLLYMKSPDNQKRLLKDAALGQEFVANSAAVFFWAALPYRVEWGYFLKSHKIILLEGGHVCQNLYLASESINCGTCAIGAYDQEKSDELLELDGEDEFVIYLAPVGKV</sequence>
<keyword evidence="3" id="KW-1185">Reference proteome</keyword>
<dbReference type="Pfam" id="PF00881">
    <property type="entry name" value="Nitroreductase"/>
    <property type="match status" value="1"/>
</dbReference>
<comment type="caution">
    <text evidence="2">The sequence shown here is derived from an EMBL/GenBank/DDBJ whole genome shotgun (WGS) entry which is preliminary data.</text>
</comment>
<evidence type="ECO:0000313" key="2">
    <source>
        <dbReference type="EMBL" id="TYB30976.1"/>
    </source>
</evidence>
<organism evidence="2 3">
    <name type="scientific">Candidatus Mcinerneyibacterium aminivorans</name>
    <dbReference type="NCBI Taxonomy" id="2703815"/>
    <lineage>
        <taxon>Bacteria</taxon>
        <taxon>Candidatus Macinerneyibacteriota</taxon>
        <taxon>Candidatus Mcinerneyibacteria</taxon>
        <taxon>Candidatus Mcinerneyibacteriales</taxon>
        <taxon>Candidatus Mcinerneyibacteriaceae</taxon>
        <taxon>Candidatus Mcinerneyibacterium</taxon>
    </lineage>
</organism>
<gene>
    <name evidence="2" type="ORF">FXF47_06485</name>
</gene>
<dbReference type="InterPro" id="IPR052544">
    <property type="entry name" value="Bacteriocin_Proc_Enz"/>
</dbReference>
<accession>A0A5D0MDA2</accession>
<dbReference type="PANTHER" id="PTHR43745:SF2">
    <property type="entry name" value="NITROREDUCTASE MJ1384-RELATED"/>
    <property type="match status" value="1"/>
</dbReference>
<feature type="domain" description="Nitroreductase" evidence="1">
    <location>
        <begin position="95"/>
        <end position="276"/>
    </location>
</feature>
<dbReference type="Gene3D" id="3.40.109.10">
    <property type="entry name" value="NADH Oxidase"/>
    <property type="match status" value="1"/>
</dbReference>
<dbReference type="GO" id="GO:0016491">
    <property type="term" value="F:oxidoreductase activity"/>
    <property type="evidence" value="ECO:0007669"/>
    <property type="project" value="InterPro"/>
</dbReference>
<reference evidence="2" key="1">
    <citation type="submission" date="2019-08" db="EMBL/GenBank/DDBJ databases">
        <title>Genomic characterization of a novel candidate phylum (ARYD3) from a high temperature, high salinity tertiary oil reservoir in north central Oklahoma, USA.</title>
        <authorList>
            <person name="Youssef N.H."/>
            <person name="Yadav A."/>
            <person name="Elshahed M.S."/>
        </authorList>
    </citation>
    <scope>NUCLEOTIDE SEQUENCE [LARGE SCALE GENOMIC DNA]</scope>
    <source>
        <strain evidence="2">ARYD3</strain>
    </source>
</reference>
<proteinExistence type="predicted"/>
<dbReference type="InterPro" id="IPR029479">
    <property type="entry name" value="Nitroreductase"/>
</dbReference>
<evidence type="ECO:0000259" key="1">
    <source>
        <dbReference type="Pfam" id="PF00881"/>
    </source>
</evidence>
<dbReference type="NCBIfam" id="TIGR03605">
    <property type="entry name" value="antibiot_sagB"/>
    <property type="match status" value="1"/>
</dbReference>
<name>A0A5D0MDA2_9BACT</name>
<dbReference type="AlphaFoldDB" id="A0A5D0MDA2"/>
<dbReference type="CDD" id="cd02142">
    <property type="entry name" value="McbC_SagB-like_oxidoreductase"/>
    <property type="match status" value="1"/>
</dbReference>
<dbReference type="InterPro" id="IPR000415">
    <property type="entry name" value="Nitroreductase-like"/>
</dbReference>
<evidence type="ECO:0000313" key="3">
    <source>
        <dbReference type="Proteomes" id="UP000324143"/>
    </source>
</evidence>
<dbReference type="EMBL" id="VSIX01000059">
    <property type="protein sequence ID" value="TYB30976.1"/>
    <property type="molecule type" value="Genomic_DNA"/>
</dbReference>
<dbReference type="SUPFAM" id="SSF55469">
    <property type="entry name" value="FMN-dependent nitroreductase-like"/>
    <property type="match status" value="1"/>
</dbReference>
<dbReference type="InterPro" id="IPR020051">
    <property type="entry name" value="SagB-type_dehydrogenase"/>
</dbReference>
<dbReference type="Proteomes" id="UP000324143">
    <property type="component" value="Unassembled WGS sequence"/>
</dbReference>
<dbReference type="PANTHER" id="PTHR43745">
    <property type="entry name" value="NITROREDUCTASE MJ1384-RELATED"/>
    <property type="match status" value="1"/>
</dbReference>